<evidence type="ECO:0000313" key="1">
    <source>
        <dbReference type="EMBL" id="GAG34315.1"/>
    </source>
</evidence>
<reference evidence="1" key="1">
    <citation type="journal article" date="2014" name="Front. Microbiol.">
        <title>High frequency of phylogenetically diverse reductive dehalogenase-homologous genes in deep subseafloor sedimentary metagenomes.</title>
        <authorList>
            <person name="Kawai M."/>
            <person name="Futagami T."/>
            <person name="Toyoda A."/>
            <person name="Takaki Y."/>
            <person name="Nishi S."/>
            <person name="Hori S."/>
            <person name="Arai W."/>
            <person name="Tsubouchi T."/>
            <person name="Morono Y."/>
            <person name="Uchiyama I."/>
            <person name="Ito T."/>
            <person name="Fujiyama A."/>
            <person name="Inagaki F."/>
            <person name="Takami H."/>
        </authorList>
    </citation>
    <scope>NUCLEOTIDE SEQUENCE</scope>
    <source>
        <strain evidence="1">Expedition CK06-06</strain>
    </source>
</reference>
<dbReference type="EMBL" id="BARS01048231">
    <property type="protein sequence ID" value="GAG34315.1"/>
    <property type="molecule type" value="Genomic_DNA"/>
</dbReference>
<dbReference type="AlphaFoldDB" id="X0WUI7"/>
<proteinExistence type="predicted"/>
<accession>X0WUI7</accession>
<sequence>MKRFHLVIIVTCLSIICTLFSGVVFALDQDEVRVSVAWSSETHYQGSIPTFSVFLISNSSEELTLYYVGLHSDWMDSDRFIGYDLSADPVIIPAYGNQLLPPV</sequence>
<gene>
    <name evidence="1" type="ORF">S01H1_72332</name>
</gene>
<protein>
    <submittedName>
        <fullName evidence="1">Uncharacterized protein</fullName>
    </submittedName>
</protein>
<organism evidence="1">
    <name type="scientific">marine sediment metagenome</name>
    <dbReference type="NCBI Taxonomy" id="412755"/>
    <lineage>
        <taxon>unclassified sequences</taxon>
        <taxon>metagenomes</taxon>
        <taxon>ecological metagenomes</taxon>
    </lineage>
</organism>
<comment type="caution">
    <text evidence="1">The sequence shown here is derived from an EMBL/GenBank/DDBJ whole genome shotgun (WGS) entry which is preliminary data.</text>
</comment>
<feature type="non-terminal residue" evidence="1">
    <location>
        <position position="103"/>
    </location>
</feature>
<name>X0WUI7_9ZZZZ</name>